<keyword evidence="1 6" id="KW-0489">Methyltransferase</keyword>
<evidence type="ECO:0000256" key="1">
    <source>
        <dbReference type="ARBA" id="ARBA00022603"/>
    </source>
</evidence>
<dbReference type="Pfam" id="PF13649">
    <property type="entry name" value="Methyltransf_25"/>
    <property type="match status" value="1"/>
</dbReference>
<dbReference type="RefSeq" id="WP_183343000.1">
    <property type="nucleotide sequence ID" value="NZ_JACHNU010000003.1"/>
</dbReference>
<dbReference type="InterPro" id="IPR041698">
    <property type="entry name" value="Methyltransf_25"/>
</dbReference>
<protein>
    <submittedName>
        <fullName evidence="6">SAM-dependent methyltransferase</fullName>
    </submittedName>
</protein>
<organism evidence="6 7">
    <name type="scientific">Conexibacter arvalis</name>
    <dbReference type="NCBI Taxonomy" id="912552"/>
    <lineage>
        <taxon>Bacteria</taxon>
        <taxon>Bacillati</taxon>
        <taxon>Actinomycetota</taxon>
        <taxon>Thermoleophilia</taxon>
        <taxon>Solirubrobacterales</taxon>
        <taxon>Conexibacteraceae</taxon>
        <taxon>Conexibacter</taxon>
    </lineage>
</organism>
<evidence type="ECO:0000259" key="5">
    <source>
        <dbReference type="Pfam" id="PF13649"/>
    </source>
</evidence>
<keyword evidence="7" id="KW-1185">Reference proteome</keyword>
<comment type="caution">
    <text evidence="6">The sequence shown here is derived from an EMBL/GenBank/DDBJ whole genome shotgun (WGS) entry which is preliminary data.</text>
</comment>
<proteinExistence type="predicted"/>
<dbReference type="EMBL" id="JACHNU010000003">
    <property type="protein sequence ID" value="MBB4663279.1"/>
    <property type="molecule type" value="Genomic_DNA"/>
</dbReference>
<dbReference type="CDD" id="cd02440">
    <property type="entry name" value="AdoMet_MTases"/>
    <property type="match status" value="1"/>
</dbReference>
<evidence type="ECO:0000256" key="3">
    <source>
        <dbReference type="ARBA" id="ARBA00022691"/>
    </source>
</evidence>
<dbReference type="PANTHER" id="PTHR43464:SF19">
    <property type="entry name" value="UBIQUINONE BIOSYNTHESIS O-METHYLTRANSFERASE, MITOCHONDRIAL"/>
    <property type="match status" value="1"/>
</dbReference>
<dbReference type="GO" id="GO:0032259">
    <property type="term" value="P:methylation"/>
    <property type="evidence" value="ECO:0007669"/>
    <property type="project" value="UniProtKB-KW"/>
</dbReference>
<evidence type="ECO:0000256" key="4">
    <source>
        <dbReference type="SAM" id="MobiDB-lite"/>
    </source>
</evidence>
<name>A0A840IEM3_9ACTN</name>
<dbReference type="AlphaFoldDB" id="A0A840IEM3"/>
<reference evidence="6 7" key="1">
    <citation type="submission" date="2020-08" db="EMBL/GenBank/DDBJ databases">
        <title>Genomic Encyclopedia of Archaeal and Bacterial Type Strains, Phase II (KMG-II): from individual species to whole genera.</title>
        <authorList>
            <person name="Goeker M."/>
        </authorList>
    </citation>
    <scope>NUCLEOTIDE SEQUENCE [LARGE SCALE GENOMIC DNA]</scope>
    <source>
        <strain evidence="6 7">DSM 23288</strain>
    </source>
</reference>
<feature type="region of interest" description="Disordered" evidence="4">
    <location>
        <begin position="247"/>
        <end position="269"/>
    </location>
</feature>
<dbReference type="GO" id="GO:0008168">
    <property type="term" value="F:methyltransferase activity"/>
    <property type="evidence" value="ECO:0007669"/>
    <property type="project" value="UniProtKB-KW"/>
</dbReference>
<dbReference type="Proteomes" id="UP000585272">
    <property type="component" value="Unassembled WGS sequence"/>
</dbReference>
<feature type="domain" description="Methyltransferase" evidence="5">
    <location>
        <begin position="49"/>
        <end position="142"/>
    </location>
</feature>
<dbReference type="Gene3D" id="3.40.50.150">
    <property type="entry name" value="Vaccinia Virus protein VP39"/>
    <property type="match status" value="1"/>
</dbReference>
<evidence type="ECO:0000313" key="6">
    <source>
        <dbReference type="EMBL" id="MBB4663279.1"/>
    </source>
</evidence>
<sequence length="269" mass="28881">MSEIQNLNPVDVFGPIFIEMNERLGRYDATTEEAEAIVALLELAPGARVLDAGCGFGRTAGALARIGVDATGIDISPVVIAEAERTNPGPRYLVHDLTQPLPDGVGPFDAVVNVYSSFGYGKTIQDDLAVLKTWRAALKPGGRLVMELSDLERSIARIGPPGTVVDRDDNGVHEHLYIDPQTSILHVTYSFGGRSTEVLTRYYEADDLVALLRQAGFAEIERYGGFDKRPKAPEDRLVLTAVAGDLRPEGLIPGANSPAAPSRGAEGDR</sequence>
<dbReference type="PANTHER" id="PTHR43464">
    <property type="entry name" value="METHYLTRANSFERASE"/>
    <property type="match status" value="1"/>
</dbReference>
<evidence type="ECO:0000313" key="7">
    <source>
        <dbReference type="Proteomes" id="UP000585272"/>
    </source>
</evidence>
<dbReference type="SUPFAM" id="SSF53335">
    <property type="entry name" value="S-adenosyl-L-methionine-dependent methyltransferases"/>
    <property type="match status" value="1"/>
</dbReference>
<gene>
    <name evidence="6" type="ORF">BDZ31_002868</name>
</gene>
<keyword evidence="3" id="KW-0949">S-adenosyl-L-methionine</keyword>
<keyword evidence="2 6" id="KW-0808">Transferase</keyword>
<accession>A0A840IEM3</accession>
<dbReference type="InterPro" id="IPR029063">
    <property type="entry name" value="SAM-dependent_MTases_sf"/>
</dbReference>
<evidence type="ECO:0000256" key="2">
    <source>
        <dbReference type="ARBA" id="ARBA00022679"/>
    </source>
</evidence>